<evidence type="ECO:0000313" key="2">
    <source>
        <dbReference type="EMBL" id="NMF56032.1"/>
    </source>
</evidence>
<gene>
    <name evidence="2" type="ORF">HF320_06800</name>
</gene>
<dbReference type="RefSeq" id="WP_169277652.1">
    <property type="nucleotide sequence ID" value="NZ_JABBCP010000005.1"/>
</dbReference>
<keyword evidence="1" id="KW-0472">Membrane</keyword>
<feature type="transmembrane region" description="Helical" evidence="1">
    <location>
        <begin position="24"/>
        <end position="47"/>
    </location>
</feature>
<keyword evidence="1" id="KW-1133">Transmembrane helix</keyword>
<comment type="caution">
    <text evidence="2">The sequence shown here is derived from an EMBL/GenBank/DDBJ whole genome shotgun (WGS) entry which is preliminary data.</text>
</comment>
<dbReference type="Proteomes" id="UP000546970">
    <property type="component" value="Unassembled WGS sequence"/>
</dbReference>
<name>A0A7X9UCX1_9ACTN</name>
<evidence type="ECO:0000313" key="3">
    <source>
        <dbReference type="Proteomes" id="UP000546970"/>
    </source>
</evidence>
<evidence type="ECO:0000256" key="1">
    <source>
        <dbReference type="SAM" id="Phobius"/>
    </source>
</evidence>
<proteinExistence type="predicted"/>
<dbReference type="AlphaFoldDB" id="A0A7X9UCX1"/>
<keyword evidence="1" id="KW-0812">Transmembrane</keyword>
<organism evidence="2 3">
    <name type="scientific">Collinsella acetigenes</name>
    <dbReference type="NCBI Taxonomy" id="2713419"/>
    <lineage>
        <taxon>Bacteria</taxon>
        <taxon>Bacillati</taxon>
        <taxon>Actinomycetota</taxon>
        <taxon>Coriobacteriia</taxon>
        <taxon>Coriobacteriales</taxon>
        <taxon>Coriobacteriaceae</taxon>
        <taxon>Collinsella</taxon>
    </lineage>
</organism>
<accession>A0A7X9UCX1</accession>
<dbReference type="EMBL" id="JABBCP010000005">
    <property type="protein sequence ID" value="NMF56032.1"/>
    <property type="molecule type" value="Genomic_DNA"/>
</dbReference>
<keyword evidence="3" id="KW-1185">Reference proteome</keyword>
<sequence length="71" mass="7630">MLSLKGREGTYEGILAPGKAPPGYFLIALAIVKAPAAPMEMLWAVVLDISGVLSRMKEMRYGAGGLPVWRI</sequence>
<protein>
    <submittedName>
        <fullName evidence="2">Uncharacterized protein</fullName>
    </submittedName>
</protein>
<reference evidence="2 3" key="1">
    <citation type="submission" date="2020-04" db="EMBL/GenBank/DDBJ databases">
        <title>Collinsella sp. KGMB02528 nov., an anaerobic actinobacterium isolated from human feces.</title>
        <authorList>
            <person name="Han K.-I."/>
            <person name="Eom M.K."/>
            <person name="Kim J.-S."/>
            <person name="Lee K.C."/>
            <person name="Suh M.K."/>
            <person name="Park S.-H."/>
            <person name="Lee J.H."/>
            <person name="Kang S.W."/>
            <person name="Park J.-E."/>
            <person name="Oh B.S."/>
            <person name="Yu S.Y."/>
            <person name="Choi S.-H."/>
            <person name="Lee D.H."/>
            <person name="Yoon H."/>
            <person name="Kim B.-Y."/>
            <person name="Lee J.H."/>
            <person name="Lee J.-S."/>
        </authorList>
    </citation>
    <scope>NUCLEOTIDE SEQUENCE [LARGE SCALE GENOMIC DNA]</scope>
    <source>
        <strain evidence="2 3">KGMB02528</strain>
    </source>
</reference>